<organism evidence="1">
    <name type="scientific">marine sediment metagenome</name>
    <dbReference type="NCBI Taxonomy" id="412755"/>
    <lineage>
        <taxon>unclassified sequences</taxon>
        <taxon>metagenomes</taxon>
        <taxon>ecological metagenomes</taxon>
    </lineage>
</organism>
<dbReference type="AlphaFoldDB" id="A0A0F9VU96"/>
<comment type="caution">
    <text evidence="1">The sequence shown here is derived from an EMBL/GenBank/DDBJ whole genome shotgun (WGS) entry which is preliminary data.</text>
</comment>
<proteinExistence type="predicted"/>
<protein>
    <submittedName>
        <fullName evidence="1">Uncharacterized protein</fullName>
    </submittedName>
</protein>
<gene>
    <name evidence="1" type="ORF">LCGC14_0442880</name>
</gene>
<evidence type="ECO:0000313" key="1">
    <source>
        <dbReference type="EMBL" id="KKN69293.1"/>
    </source>
</evidence>
<reference evidence="1" key="1">
    <citation type="journal article" date="2015" name="Nature">
        <title>Complex archaea that bridge the gap between prokaryotes and eukaryotes.</title>
        <authorList>
            <person name="Spang A."/>
            <person name="Saw J.H."/>
            <person name="Jorgensen S.L."/>
            <person name="Zaremba-Niedzwiedzka K."/>
            <person name="Martijn J."/>
            <person name="Lind A.E."/>
            <person name="van Eijk R."/>
            <person name="Schleper C."/>
            <person name="Guy L."/>
            <person name="Ettema T.J."/>
        </authorList>
    </citation>
    <scope>NUCLEOTIDE SEQUENCE</scope>
</reference>
<accession>A0A0F9VU96</accession>
<dbReference type="EMBL" id="LAZR01000429">
    <property type="protein sequence ID" value="KKN69293.1"/>
    <property type="molecule type" value="Genomic_DNA"/>
</dbReference>
<name>A0A0F9VU96_9ZZZZ</name>
<sequence>MKEAARENWRNHFRKLQEDNRLKERLNRHEAELLDCQTRIDHITEIIQLGHEILDE</sequence>